<protein>
    <recommendedName>
        <fullName evidence="3">C2H2-type domain-containing protein</fullName>
    </recommendedName>
</protein>
<dbReference type="InterPro" id="IPR036236">
    <property type="entry name" value="Znf_C2H2_sf"/>
</dbReference>
<dbReference type="eggNOG" id="ENOG502R1BM">
    <property type="taxonomic scope" value="Eukaryota"/>
</dbReference>
<dbReference type="AlphaFoldDB" id="I1GZZ0"/>
<dbReference type="Gene3D" id="3.30.160.60">
    <property type="entry name" value="Classic Zinc Finger"/>
    <property type="match status" value="1"/>
</dbReference>
<keyword evidence="1" id="KW-0479">Metal-binding</keyword>
<dbReference type="PANTHER" id="PTHR46547">
    <property type="entry name" value="ZINC FINGER PROTEIN GIS"/>
    <property type="match status" value="1"/>
</dbReference>
<dbReference type="InterPro" id="IPR013087">
    <property type="entry name" value="Znf_C2H2_type"/>
</dbReference>
<reference evidence="4" key="2">
    <citation type="submission" date="2017-06" db="EMBL/GenBank/DDBJ databases">
        <title>WGS assembly of Brachypodium distachyon.</title>
        <authorList>
            <consortium name="The International Brachypodium Initiative"/>
            <person name="Lucas S."/>
            <person name="Harmon-Smith M."/>
            <person name="Lail K."/>
            <person name="Tice H."/>
            <person name="Grimwood J."/>
            <person name="Bruce D."/>
            <person name="Barry K."/>
            <person name="Shu S."/>
            <person name="Lindquist E."/>
            <person name="Wang M."/>
            <person name="Pitluck S."/>
            <person name="Vogel J.P."/>
            <person name="Garvin D.F."/>
            <person name="Mockler T.C."/>
            <person name="Schmutz J."/>
            <person name="Rokhsar D."/>
            <person name="Bevan M.W."/>
        </authorList>
    </citation>
    <scope>NUCLEOTIDE SEQUENCE</scope>
    <source>
        <strain evidence="4">Bd21</strain>
    </source>
</reference>
<dbReference type="GO" id="GO:0009739">
    <property type="term" value="P:response to gibberellin"/>
    <property type="evidence" value="ECO:0007669"/>
    <property type="project" value="InterPro"/>
</dbReference>
<dbReference type="GeneID" id="104582219"/>
<dbReference type="GO" id="GO:0003700">
    <property type="term" value="F:DNA-binding transcription factor activity"/>
    <property type="evidence" value="ECO:0007669"/>
    <property type="project" value="InterPro"/>
</dbReference>
<keyword evidence="1" id="KW-0863">Zinc-finger</keyword>
<dbReference type="OMA" id="GQSPEMI"/>
<dbReference type="EnsemblPlants" id="KQK19094">
    <property type="protein sequence ID" value="KQK19094"/>
    <property type="gene ID" value="BRADI_1g46340v3"/>
</dbReference>
<keyword evidence="1" id="KW-0862">Zinc</keyword>
<sequence>MAAPHGTISPLPPSFVRGPPDQPAALSDATFRLFGRDFSNDGGAQQPPKEEDDNEAAAADGILELGAAAGGETEARKQFECHYCCRNFPTSQALGGHQNAHKRERQHARRAHLEASLAAAHFLPAAHHHLYGALFGAMSPQPPPPPPQYPLWAGSVPPGMYGGVAARSAGPYGGGMPMPGLWRPSPVVAGKNDEAAAGSGEMVMSVVTTSFPSCLSGRSPTEIGRSSDMGQQKEAVSLDLCL</sequence>
<feature type="domain" description="C2H2-type" evidence="3">
    <location>
        <begin position="79"/>
        <end position="106"/>
    </location>
</feature>
<name>I1GZZ0_BRADI</name>
<feature type="region of interest" description="Disordered" evidence="2">
    <location>
        <begin position="1"/>
        <end position="56"/>
    </location>
</feature>
<evidence type="ECO:0000256" key="1">
    <source>
        <dbReference type="PROSITE-ProRule" id="PRU00042"/>
    </source>
</evidence>
<evidence type="ECO:0000259" key="3">
    <source>
        <dbReference type="PROSITE" id="PS50157"/>
    </source>
</evidence>
<reference evidence="5" key="3">
    <citation type="submission" date="2018-08" db="UniProtKB">
        <authorList>
            <consortium name="EnsemblPlants"/>
        </authorList>
    </citation>
    <scope>IDENTIFICATION</scope>
    <source>
        <strain evidence="5">cv. Bd21</strain>
    </source>
</reference>
<dbReference type="PROSITE" id="PS00028">
    <property type="entry name" value="ZINC_FINGER_C2H2_1"/>
    <property type="match status" value="1"/>
</dbReference>
<gene>
    <name evidence="5" type="primary">LOC104582219</name>
    <name evidence="4" type="ORF">BRADI_1g46340v3</name>
</gene>
<dbReference type="OrthoDB" id="9442240at2759"/>
<evidence type="ECO:0000313" key="6">
    <source>
        <dbReference type="Proteomes" id="UP000008810"/>
    </source>
</evidence>
<dbReference type="GO" id="GO:0010090">
    <property type="term" value="P:trichome morphogenesis"/>
    <property type="evidence" value="ECO:0007669"/>
    <property type="project" value="InterPro"/>
</dbReference>
<evidence type="ECO:0000313" key="5">
    <source>
        <dbReference type="EnsemblPlants" id="KQK19094"/>
    </source>
</evidence>
<dbReference type="EMBL" id="CM000880">
    <property type="protein sequence ID" value="KQK19094.1"/>
    <property type="molecule type" value="Genomic_DNA"/>
</dbReference>
<dbReference type="RefSeq" id="XP_014752127.1">
    <property type="nucleotide sequence ID" value="XM_014896641.2"/>
</dbReference>
<dbReference type="KEGG" id="bdi:104582219"/>
<dbReference type="Proteomes" id="UP000008810">
    <property type="component" value="Chromosome 1"/>
</dbReference>
<keyword evidence="6" id="KW-1185">Reference proteome</keyword>
<dbReference type="PANTHER" id="PTHR46547:SF5">
    <property type="entry name" value="ZINC FINGER PROTEIN-RELATED"/>
    <property type="match status" value="1"/>
</dbReference>
<accession>I1GZZ0</accession>
<reference evidence="4 5" key="1">
    <citation type="journal article" date="2010" name="Nature">
        <title>Genome sequencing and analysis of the model grass Brachypodium distachyon.</title>
        <authorList>
            <consortium name="International Brachypodium Initiative"/>
        </authorList>
    </citation>
    <scope>NUCLEOTIDE SEQUENCE [LARGE SCALE GENOMIC DNA]</scope>
    <source>
        <strain evidence="4 5">Bd21</strain>
    </source>
</reference>
<dbReference type="PROSITE" id="PS50157">
    <property type="entry name" value="ZINC_FINGER_C2H2_2"/>
    <property type="match status" value="1"/>
</dbReference>
<dbReference type="GO" id="GO:0008270">
    <property type="term" value="F:zinc ion binding"/>
    <property type="evidence" value="ECO:0007669"/>
    <property type="project" value="UniProtKB-KW"/>
</dbReference>
<organism evidence="5">
    <name type="scientific">Brachypodium distachyon</name>
    <name type="common">Purple false brome</name>
    <name type="synonym">Trachynia distachya</name>
    <dbReference type="NCBI Taxonomy" id="15368"/>
    <lineage>
        <taxon>Eukaryota</taxon>
        <taxon>Viridiplantae</taxon>
        <taxon>Streptophyta</taxon>
        <taxon>Embryophyta</taxon>
        <taxon>Tracheophyta</taxon>
        <taxon>Spermatophyta</taxon>
        <taxon>Magnoliopsida</taxon>
        <taxon>Liliopsida</taxon>
        <taxon>Poales</taxon>
        <taxon>Poaceae</taxon>
        <taxon>BOP clade</taxon>
        <taxon>Pooideae</taxon>
        <taxon>Stipodae</taxon>
        <taxon>Brachypodieae</taxon>
        <taxon>Brachypodium</taxon>
    </lineage>
</organism>
<feature type="region of interest" description="Disordered" evidence="2">
    <location>
        <begin position="215"/>
        <end position="242"/>
    </location>
</feature>
<dbReference type="STRING" id="15368.I1GZZ0"/>
<dbReference type="SUPFAM" id="SSF57667">
    <property type="entry name" value="beta-beta-alpha zinc fingers"/>
    <property type="match status" value="1"/>
</dbReference>
<dbReference type="HOGENOM" id="CLU_058544_0_1_1"/>
<evidence type="ECO:0000256" key="2">
    <source>
        <dbReference type="SAM" id="MobiDB-lite"/>
    </source>
</evidence>
<proteinExistence type="predicted"/>
<evidence type="ECO:0000313" key="4">
    <source>
        <dbReference type="EMBL" id="KQK19094.1"/>
    </source>
</evidence>
<dbReference type="Gramene" id="KQK19094">
    <property type="protein sequence ID" value="KQK19094"/>
    <property type="gene ID" value="BRADI_1g46340v3"/>
</dbReference>
<dbReference type="InterPro" id="IPR044291">
    <property type="entry name" value="GIS/GIS2/ZFP8"/>
</dbReference>